<reference evidence="4" key="1">
    <citation type="submission" date="2018-05" db="EMBL/GenBank/DDBJ databases">
        <authorList>
            <person name="Lanie J.A."/>
            <person name="Ng W.-L."/>
            <person name="Kazmierczak K.M."/>
            <person name="Andrzejewski T.M."/>
            <person name="Davidsen T.M."/>
            <person name="Wayne K.J."/>
            <person name="Tettelin H."/>
            <person name="Glass J.I."/>
            <person name="Rusch D."/>
            <person name="Podicherti R."/>
            <person name="Tsui H.-C.T."/>
            <person name="Winkler M.E."/>
        </authorList>
    </citation>
    <scope>NUCLEOTIDE SEQUENCE</scope>
</reference>
<dbReference type="EMBL" id="UINC01082940">
    <property type="protein sequence ID" value="SVC28163.1"/>
    <property type="molecule type" value="Genomic_DNA"/>
</dbReference>
<gene>
    <name evidence="4" type="ORF">METZ01_LOCUS281017</name>
</gene>
<evidence type="ECO:0000256" key="3">
    <source>
        <dbReference type="ARBA" id="ARBA00023274"/>
    </source>
</evidence>
<sequence length="69" mass="7088">MEYIYGAMLLHKAGKDITSDALKATLSAAGIKVDESRVKATVAALKDIDVEKIISETQIASAAAPAAAA</sequence>
<organism evidence="4">
    <name type="scientific">marine metagenome</name>
    <dbReference type="NCBI Taxonomy" id="408172"/>
    <lineage>
        <taxon>unclassified sequences</taxon>
        <taxon>metagenomes</taxon>
        <taxon>ecological metagenomes</taxon>
    </lineage>
</organism>
<dbReference type="AlphaFoldDB" id="A0A382KXA7"/>
<dbReference type="GO" id="GO:1990904">
    <property type="term" value="C:ribonucleoprotein complex"/>
    <property type="evidence" value="ECO:0007669"/>
    <property type="project" value="UniProtKB-KW"/>
</dbReference>
<feature type="non-terminal residue" evidence="4">
    <location>
        <position position="69"/>
    </location>
</feature>
<evidence type="ECO:0008006" key="5">
    <source>
        <dbReference type="Google" id="ProtNLM"/>
    </source>
</evidence>
<evidence type="ECO:0000313" key="4">
    <source>
        <dbReference type="EMBL" id="SVC28163.1"/>
    </source>
</evidence>
<keyword evidence="2" id="KW-0689">Ribosomal protein</keyword>
<dbReference type="Gene3D" id="1.10.10.1410">
    <property type="match status" value="1"/>
</dbReference>
<dbReference type="GO" id="GO:0005840">
    <property type="term" value="C:ribosome"/>
    <property type="evidence" value="ECO:0007669"/>
    <property type="project" value="UniProtKB-KW"/>
</dbReference>
<proteinExistence type="inferred from homology"/>
<dbReference type="Pfam" id="PF00428">
    <property type="entry name" value="Ribosomal_60s"/>
    <property type="match status" value="1"/>
</dbReference>
<comment type="similarity">
    <text evidence="1">Belongs to the eukaryotic ribosomal protein P1/P2 family.</text>
</comment>
<dbReference type="InterPro" id="IPR038716">
    <property type="entry name" value="P1/P2_N_sf"/>
</dbReference>
<evidence type="ECO:0000256" key="2">
    <source>
        <dbReference type="ARBA" id="ARBA00022980"/>
    </source>
</evidence>
<evidence type="ECO:0000256" key="1">
    <source>
        <dbReference type="ARBA" id="ARBA00005436"/>
    </source>
</evidence>
<protein>
    <recommendedName>
        <fullName evidence="5">50S ribosomal protein P1</fullName>
    </recommendedName>
</protein>
<dbReference type="FunFam" id="1.10.10.1410:FF:000002">
    <property type="entry name" value="60S acidic ribosomal protein P2"/>
    <property type="match status" value="1"/>
</dbReference>
<name>A0A382KXA7_9ZZZZ</name>
<accession>A0A382KXA7</accession>
<keyword evidence="3" id="KW-0687">Ribonucleoprotein</keyword>